<dbReference type="AlphaFoldDB" id="A0A8J5JTI9"/>
<dbReference type="EMBL" id="JAHLQT010029030">
    <property type="protein sequence ID" value="KAG7161515.1"/>
    <property type="molecule type" value="Genomic_DNA"/>
</dbReference>
<gene>
    <name evidence="2" type="ORF">Hamer_G028110</name>
</gene>
<evidence type="ECO:0000313" key="2">
    <source>
        <dbReference type="EMBL" id="KAG7161515.1"/>
    </source>
</evidence>
<keyword evidence="1" id="KW-1133">Transmembrane helix</keyword>
<proteinExistence type="predicted"/>
<keyword evidence="3" id="KW-1185">Reference proteome</keyword>
<sequence length="95" mass="10817">MSKPGSGSDVVSMKLKAEEKEFSSLMATNFGLQMDLMQMFWCQEHLGRRMVAYVLFSGLDLESWFGWWPVGLMQAACGAFGMFVKWRLTRGESFS</sequence>
<feature type="transmembrane region" description="Helical" evidence="1">
    <location>
        <begin position="65"/>
        <end position="84"/>
    </location>
</feature>
<comment type="caution">
    <text evidence="2">The sequence shown here is derived from an EMBL/GenBank/DDBJ whole genome shotgun (WGS) entry which is preliminary data.</text>
</comment>
<protein>
    <submittedName>
        <fullName evidence="2">Uncharacterized protein</fullName>
    </submittedName>
</protein>
<accession>A0A8J5JTI9</accession>
<reference evidence="2" key="1">
    <citation type="journal article" date="2021" name="Sci. Adv.">
        <title>The American lobster genome reveals insights on longevity, neural, and immune adaptations.</title>
        <authorList>
            <person name="Polinski J.M."/>
            <person name="Zimin A.V."/>
            <person name="Clark K.F."/>
            <person name="Kohn A.B."/>
            <person name="Sadowski N."/>
            <person name="Timp W."/>
            <person name="Ptitsyn A."/>
            <person name="Khanna P."/>
            <person name="Romanova D.Y."/>
            <person name="Williams P."/>
            <person name="Greenwood S.J."/>
            <person name="Moroz L.L."/>
            <person name="Walt D.R."/>
            <person name="Bodnar A.G."/>
        </authorList>
    </citation>
    <scope>NUCLEOTIDE SEQUENCE</scope>
    <source>
        <strain evidence="2">GMGI-L3</strain>
    </source>
</reference>
<dbReference type="Proteomes" id="UP000747542">
    <property type="component" value="Unassembled WGS sequence"/>
</dbReference>
<evidence type="ECO:0000256" key="1">
    <source>
        <dbReference type="SAM" id="Phobius"/>
    </source>
</evidence>
<evidence type="ECO:0000313" key="3">
    <source>
        <dbReference type="Proteomes" id="UP000747542"/>
    </source>
</evidence>
<keyword evidence="1" id="KW-0472">Membrane</keyword>
<keyword evidence="1" id="KW-0812">Transmembrane</keyword>
<organism evidence="2 3">
    <name type="scientific">Homarus americanus</name>
    <name type="common">American lobster</name>
    <dbReference type="NCBI Taxonomy" id="6706"/>
    <lineage>
        <taxon>Eukaryota</taxon>
        <taxon>Metazoa</taxon>
        <taxon>Ecdysozoa</taxon>
        <taxon>Arthropoda</taxon>
        <taxon>Crustacea</taxon>
        <taxon>Multicrustacea</taxon>
        <taxon>Malacostraca</taxon>
        <taxon>Eumalacostraca</taxon>
        <taxon>Eucarida</taxon>
        <taxon>Decapoda</taxon>
        <taxon>Pleocyemata</taxon>
        <taxon>Astacidea</taxon>
        <taxon>Nephropoidea</taxon>
        <taxon>Nephropidae</taxon>
        <taxon>Homarus</taxon>
    </lineage>
</organism>
<name>A0A8J5JTI9_HOMAM</name>